<evidence type="ECO:0000256" key="8">
    <source>
        <dbReference type="SAM" id="Coils"/>
    </source>
</evidence>
<dbReference type="Pfam" id="PF08990">
    <property type="entry name" value="Docking"/>
    <property type="match status" value="1"/>
</dbReference>
<accession>A0A7W7W0N3</accession>
<dbReference type="PANTHER" id="PTHR43775:SF51">
    <property type="entry name" value="INACTIVE PHENOLPHTHIOCEROL SYNTHESIS POLYKETIDE SYNTHASE TYPE I PKS1-RELATED"/>
    <property type="match status" value="1"/>
</dbReference>
<keyword evidence="2" id="KW-0596">Phosphopantetheine</keyword>
<dbReference type="InterPro" id="IPR015083">
    <property type="entry name" value="NorB/c/GfsB-D-like_docking"/>
</dbReference>
<keyword evidence="6" id="KW-0511">Multifunctional enzyme</keyword>
<feature type="coiled-coil region" evidence="8">
    <location>
        <begin position="5"/>
        <end position="32"/>
    </location>
</feature>
<keyword evidence="4 12" id="KW-0808">Transferase</keyword>
<evidence type="ECO:0000259" key="10">
    <source>
        <dbReference type="PROSITE" id="PS50075"/>
    </source>
</evidence>
<dbReference type="EMBL" id="JACHJT010000001">
    <property type="protein sequence ID" value="MBB4930102.1"/>
    <property type="molecule type" value="Genomic_DNA"/>
</dbReference>
<dbReference type="InterPro" id="IPR020806">
    <property type="entry name" value="PKS_PP-bd"/>
</dbReference>
<keyword evidence="7" id="KW-0012">Acyltransferase</keyword>
<dbReference type="PANTHER" id="PTHR43775">
    <property type="entry name" value="FATTY ACID SYNTHASE"/>
    <property type="match status" value="1"/>
</dbReference>
<proteinExistence type="predicted"/>
<sequence>MATDHEKVVEALRSALKENERLREQNSRLEDEASEPIAIVGMGCRYPGGVSSPDDLWDLVETGTDAISDFPTDRGWDLERLFDPDTTRPGTSYVREGGFIDDAPGFDADFFGISPNEALAMDPHQRVVLEVAWKAIEHARIAPASLRGTRTGVVIGAVAQEYGPRPGEAAEDLDGLILTGGIGGVVSGRVSYTLGLEGPAMTIDTACSSSLVALHLACQSLRSGECSLALAGGVTVISHPGVFTEFSRQQGLARDGRSKSFAATADGTGWAEGAGVLVLERLSEAQRNGRRILGVVRGSAANQDGASNGLTAPNGPAQQRVIREALANARLAADDIDAVEAHGTGTALGDPIEAQAILATYGRARAREHPLWLGSLKSNIGHSVAAAGVGGVIKMVMAMRHGMLPRSLHIEEPTPHVDWSGGSVQLLRTATPWPETRRPRRAGVSSFGISGTNTHVIVEEAPEPPAPEKEASGVGAAVTTPSLPWVLSARTPTALAAGARQLCDRVESDEAVAPADVGLSLATTRSHFEHRAAIIADGRAEFLRELRTLAEAGTGPATIRGRGFRDPGATAFLFTGQGSQRPGMGRELYESFPGFAEALDEVCTHLAAHLDHPIRDVMFASPGSKEAESLDQTAYTQPALFALEVALARFLEDLGVVPDFVLGHSVGELAAAHVAGALTLPDACALVTARGRLMQALPADGAMIAVQASEEQVSASLADQEGRAVVAAVNGLAATVVSGDDGAVTGIAQLWEARGVKTRRLPTGLAFHSPRMEPVLDDIRRVAERVRIHPPRVPIISNVTGEPLTMEELGDPGYWGRQLSAAVRFSDGVHRLGDNGVATFVELGPQGVLAPMALQCLSERGAHAGDGTDNVLATPVLHNDRSEPRCLVSALAEAYVHGVPVDLAPLFGGAGHIDLPTYPFQRRRYWLPVPGSAAAEPAPVVMDTTEPDDAPDGSDVRQAIAGLSGAEREHAVLDLVCAQTAAVLGHESGDAVEMGRGFTDAGVDSLAAVRIRDRLVRATDVRLPTTAVFDHPTPEALARYLTSQLDGQEPETPPVLAELDRLRSALASDEAIDRATRKRVADDLRELLAGLDEPGPDDRADASDQNLDQATDDELLELLNKEFGIS</sequence>
<evidence type="ECO:0000256" key="7">
    <source>
        <dbReference type="ARBA" id="ARBA00023315"/>
    </source>
</evidence>
<comment type="caution">
    <text evidence="12">The sequence shown here is derived from an EMBL/GenBank/DDBJ whole genome shotgun (WGS) entry which is preliminary data.</text>
</comment>
<evidence type="ECO:0000313" key="13">
    <source>
        <dbReference type="Proteomes" id="UP000523007"/>
    </source>
</evidence>
<dbReference type="InterPro" id="IPR018201">
    <property type="entry name" value="Ketoacyl_synth_AS"/>
</dbReference>
<dbReference type="FunFam" id="3.40.47.10:FF:000019">
    <property type="entry name" value="Polyketide synthase type I"/>
    <property type="match status" value="1"/>
</dbReference>
<reference evidence="12 13" key="1">
    <citation type="submission" date="2020-08" db="EMBL/GenBank/DDBJ databases">
        <title>Sequencing the genomes of 1000 actinobacteria strains.</title>
        <authorList>
            <person name="Klenk H.-P."/>
        </authorList>
    </citation>
    <scope>NUCLEOTIDE SEQUENCE [LARGE SCALE GENOMIC DNA]</scope>
    <source>
        <strain evidence="12 13">DSM 102030</strain>
    </source>
</reference>
<dbReference type="SUPFAM" id="SSF55048">
    <property type="entry name" value="Probable ACP-binding domain of malonyl-CoA ACP transacylase"/>
    <property type="match status" value="1"/>
</dbReference>
<comment type="cofactor">
    <cofactor evidence="1">
        <name>pantetheine 4'-phosphate</name>
        <dbReference type="ChEBI" id="CHEBI:47942"/>
    </cofactor>
</comment>
<feature type="domain" description="Carrier" evidence="10">
    <location>
        <begin position="967"/>
        <end position="1045"/>
    </location>
</feature>
<evidence type="ECO:0000256" key="3">
    <source>
        <dbReference type="ARBA" id="ARBA00022553"/>
    </source>
</evidence>
<evidence type="ECO:0000256" key="2">
    <source>
        <dbReference type="ARBA" id="ARBA00022450"/>
    </source>
</evidence>
<evidence type="ECO:0000256" key="1">
    <source>
        <dbReference type="ARBA" id="ARBA00001957"/>
    </source>
</evidence>
<dbReference type="SMART" id="SM00827">
    <property type="entry name" value="PKS_AT"/>
    <property type="match status" value="1"/>
</dbReference>
<dbReference type="InterPro" id="IPR016039">
    <property type="entry name" value="Thiolase-like"/>
</dbReference>
<dbReference type="InterPro" id="IPR036736">
    <property type="entry name" value="ACP-like_sf"/>
</dbReference>
<dbReference type="Gene3D" id="3.30.70.3290">
    <property type="match status" value="1"/>
</dbReference>
<keyword evidence="8" id="KW-0175">Coiled coil</keyword>
<evidence type="ECO:0000256" key="4">
    <source>
        <dbReference type="ARBA" id="ARBA00022679"/>
    </source>
</evidence>
<dbReference type="GO" id="GO:0004312">
    <property type="term" value="F:fatty acid synthase activity"/>
    <property type="evidence" value="ECO:0007669"/>
    <property type="project" value="TreeGrafter"/>
</dbReference>
<dbReference type="Gene3D" id="1.10.1200.10">
    <property type="entry name" value="ACP-like"/>
    <property type="match status" value="1"/>
</dbReference>
<dbReference type="RefSeq" id="WP_281384027.1">
    <property type="nucleotide sequence ID" value="NZ_JACHJT010000001.1"/>
</dbReference>
<dbReference type="AlphaFoldDB" id="A0A7W7W0N3"/>
<dbReference type="Gene3D" id="3.40.47.10">
    <property type="match status" value="1"/>
</dbReference>
<dbReference type="Proteomes" id="UP000523007">
    <property type="component" value="Unassembled WGS sequence"/>
</dbReference>
<protein>
    <submittedName>
        <fullName evidence="12">Acyl transferase domain-containing protein</fullName>
    </submittedName>
</protein>
<dbReference type="SUPFAM" id="SSF47336">
    <property type="entry name" value="ACP-like"/>
    <property type="match status" value="1"/>
</dbReference>
<name>A0A7W7W0N3_9ACTN</name>
<dbReference type="PROSITE" id="PS00012">
    <property type="entry name" value="PHOSPHOPANTETHEINE"/>
    <property type="match status" value="1"/>
</dbReference>
<dbReference type="InterPro" id="IPR014031">
    <property type="entry name" value="Ketoacyl_synth_C"/>
</dbReference>
<dbReference type="SMART" id="SM00823">
    <property type="entry name" value="PKS_PP"/>
    <property type="match status" value="1"/>
</dbReference>
<keyword evidence="3" id="KW-0597">Phosphoprotein</keyword>
<dbReference type="InterPro" id="IPR032821">
    <property type="entry name" value="PKS_assoc"/>
</dbReference>
<evidence type="ECO:0000313" key="12">
    <source>
        <dbReference type="EMBL" id="MBB4930102.1"/>
    </source>
</evidence>
<dbReference type="Gene3D" id="3.40.366.10">
    <property type="entry name" value="Malonyl-Coenzyme A Acyl Carrier Protein, domain 2"/>
    <property type="match status" value="1"/>
</dbReference>
<keyword evidence="5" id="KW-0045">Antibiotic biosynthesis</keyword>
<feature type="region of interest" description="Disordered" evidence="9">
    <location>
        <begin position="1088"/>
        <end position="1111"/>
    </location>
</feature>
<dbReference type="InterPro" id="IPR016035">
    <property type="entry name" value="Acyl_Trfase/lysoPLipase"/>
</dbReference>
<dbReference type="GO" id="GO:0004315">
    <property type="term" value="F:3-oxoacyl-[acyl-carrier-protein] synthase activity"/>
    <property type="evidence" value="ECO:0007669"/>
    <property type="project" value="InterPro"/>
</dbReference>
<dbReference type="PROSITE" id="PS50075">
    <property type="entry name" value="CARRIER"/>
    <property type="match status" value="1"/>
</dbReference>
<dbReference type="Pfam" id="PF02801">
    <property type="entry name" value="Ketoacyl-synt_C"/>
    <property type="match status" value="1"/>
</dbReference>
<dbReference type="InterPro" id="IPR050091">
    <property type="entry name" value="PKS_NRPS_Biosynth_Enz"/>
</dbReference>
<dbReference type="SUPFAM" id="SSF53901">
    <property type="entry name" value="Thiolase-like"/>
    <property type="match status" value="1"/>
</dbReference>
<organism evidence="12 13">
    <name type="scientific">Lipingzhangella halophila</name>
    <dbReference type="NCBI Taxonomy" id="1783352"/>
    <lineage>
        <taxon>Bacteria</taxon>
        <taxon>Bacillati</taxon>
        <taxon>Actinomycetota</taxon>
        <taxon>Actinomycetes</taxon>
        <taxon>Streptosporangiales</taxon>
        <taxon>Nocardiopsidaceae</taxon>
        <taxon>Lipingzhangella</taxon>
    </lineage>
</organism>
<dbReference type="FunFam" id="3.40.366.10:FF:000002">
    <property type="entry name" value="Probable polyketide synthase 2"/>
    <property type="match status" value="1"/>
</dbReference>
<dbReference type="InterPro" id="IPR016036">
    <property type="entry name" value="Malonyl_transacylase_ACP-bd"/>
</dbReference>
<evidence type="ECO:0000256" key="5">
    <source>
        <dbReference type="ARBA" id="ARBA00023194"/>
    </source>
</evidence>
<dbReference type="SUPFAM" id="SSF52151">
    <property type="entry name" value="FabD/lysophospholipase-like"/>
    <property type="match status" value="1"/>
</dbReference>
<dbReference type="PROSITE" id="PS00606">
    <property type="entry name" value="KS3_1"/>
    <property type="match status" value="1"/>
</dbReference>
<dbReference type="InterPro" id="IPR020841">
    <property type="entry name" value="PKS_Beta-ketoAc_synthase_dom"/>
</dbReference>
<dbReference type="Pfam" id="PF00109">
    <property type="entry name" value="ketoacyl-synt"/>
    <property type="match status" value="1"/>
</dbReference>
<dbReference type="Pfam" id="PF00698">
    <property type="entry name" value="Acyl_transf_1"/>
    <property type="match status" value="1"/>
</dbReference>
<dbReference type="GO" id="GO:0033068">
    <property type="term" value="P:macrolide biosynthetic process"/>
    <property type="evidence" value="ECO:0007669"/>
    <property type="project" value="UniProtKB-ARBA"/>
</dbReference>
<dbReference type="InterPro" id="IPR001227">
    <property type="entry name" value="Ac_transferase_dom_sf"/>
</dbReference>
<dbReference type="InterPro" id="IPR009081">
    <property type="entry name" value="PP-bd_ACP"/>
</dbReference>
<dbReference type="Pfam" id="PF16197">
    <property type="entry name" value="KAsynt_C_assoc"/>
    <property type="match status" value="1"/>
</dbReference>
<gene>
    <name evidence="12" type="ORF">F4561_000922</name>
</gene>
<dbReference type="Pfam" id="PF00550">
    <property type="entry name" value="PP-binding"/>
    <property type="match status" value="1"/>
</dbReference>
<dbReference type="InterPro" id="IPR014043">
    <property type="entry name" value="Acyl_transferase_dom"/>
</dbReference>
<dbReference type="SMART" id="SM00825">
    <property type="entry name" value="PKS_KS"/>
    <property type="match status" value="1"/>
</dbReference>
<dbReference type="FunFam" id="1.10.1200.10:FF:000007">
    <property type="entry name" value="Probable polyketide synthase pks17"/>
    <property type="match status" value="1"/>
</dbReference>
<evidence type="ECO:0000256" key="9">
    <source>
        <dbReference type="SAM" id="MobiDB-lite"/>
    </source>
</evidence>
<dbReference type="SMART" id="SM01294">
    <property type="entry name" value="PKS_PP_betabranch"/>
    <property type="match status" value="1"/>
</dbReference>
<dbReference type="InterPro" id="IPR006162">
    <property type="entry name" value="Ppantetheine_attach_site"/>
</dbReference>
<dbReference type="PROSITE" id="PS52004">
    <property type="entry name" value="KS3_2"/>
    <property type="match status" value="1"/>
</dbReference>
<evidence type="ECO:0000256" key="6">
    <source>
        <dbReference type="ARBA" id="ARBA00023268"/>
    </source>
</evidence>
<feature type="domain" description="Ketosynthase family 3 (KS3)" evidence="11">
    <location>
        <begin position="34"/>
        <end position="460"/>
    </location>
</feature>
<dbReference type="GO" id="GO:0006633">
    <property type="term" value="P:fatty acid biosynthetic process"/>
    <property type="evidence" value="ECO:0007669"/>
    <property type="project" value="InterPro"/>
</dbReference>
<evidence type="ECO:0000259" key="11">
    <source>
        <dbReference type="PROSITE" id="PS52004"/>
    </source>
</evidence>
<dbReference type="GO" id="GO:0031177">
    <property type="term" value="F:phosphopantetheine binding"/>
    <property type="evidence" value="ECO:0007669"/>
    <property type="project" value="InterPro"/>
</dbReference>
<keyword evidence="13" id="KW-1185">Reference proteome</keyword>
<dbReference type="InterPro" id="IPR014030">
    <property type="entry name" value="Ketoacyl_synth_N"/>
</dbReference>
<dbReference type="CDD" id="cd00833">
    <property type="entry name" value="PKS"/>
    <property type="match status" value="1"/>
</dbReference>